<organism evidence="2 3">
    <name type="scientific">Actinomadura rayongensis</name>
    <dbReference type="NCBI Taxonomy" id="1429076"/>
    <lineage>
        <taxon>Bacteria</taxon>
        <taxon>Bacillati</taxon>
        <taxon>Actinomycetota</taxon>
        <taxon>Actinomycetes</taxon>
        <taxon>Streptosporangiales</taxon>
        <taxon>Thermomonosporaceae</taxon>
        <taxon>Actinomadura</taxon>
    </lineage>
</organism>
<dbReference type="OrthoDB" id="3466567at2"/>
<evidence type="ECO:0000259" key="1">
    <source>
        <dbReference type="PROSITE" id="PS50943"/>
    </source>
</evidence>
<protein>
    <submittedName>
        <fullName evidence="2">Helix-turn-helix domain-containing protein</fullName>
    </submittedName>
</protein>
<proteinExistence type="predicted"/>
<dbReference type="Proteomes" id="UP000431901">
    <property type="component" value="Unassembled WGS sequence"/>
</dbReference>
<dbReference type="Pfam" id="PF19054">
    <property type="entry name" value="DUF5753"/>
    <property type="match status" value="1"/>
</dbReference>
<dbReference type="Pfam" id="PF13560">
    <property type="entry name" value="HTH_31"/>
    <property type="match status" value="1"/>
</dbReference>
<dbReference type="InterPro" id="IPR010982">
    <property type="entry name" value="Lambda_DNA-bd_dom_sf"/>
</dbReference>
<keyword evidence="3" id="KW-1185">Reference proteome</keyword>
<dbReference type="InterPro" id="IPR043917">
    <property type="entry name" value="DUF5753"/>
</dbReference>
<evidence type="ECO:0000313" key="2">
    <source>
        <dbReference type="EMBL" id="MXQ64930.1"/>
    </source>
</evidence>
<accession>A0A6I4W848</accession>
<dbReference type="GO" id="GO:0003677">
    <property type="term" value="F:DNA binding"/>
    <property type="evidence" value="ECO:0007669"/>
    <property type="project" value="InterPro"/>
</dbReference>
<gene>
    <name evidence="2" type="ORF">GQ466_12865</name>
</gene>
<sequence length="281" mass="31556">MARRGRPLYPFNLRTYYGAQLRKRREAAGFTMEELGDKMGYTGSWIGAVELGDEKPSAKFAEDCDTYWNTGTFFHDLQEAIERPNPGRTTIPSVPGFSKYLQHEAEAAFVRKYEALLVAGLLQTEDYIRAVCTSDQRTPRETEAMVRSRLERQGQVLGRDNPPRVFIIQSEHSLRARVAPPDVMKAQYAHLLDLCTRPRIHLQVVPEDLGYHDGRTGSFTVLSFDRGAHDLAYIEAGVHGSVVEDPQAVASFSELYELIRNVAMSTGDTLNLITALMESTP</sequence>
<evidence type="ECO:0000313" key="3">
    <source>
        <dbReference type="Proteomes" id="UP000431901"/>
    </source>
</evidence>
<name>A0A6I4W848_9ACTN</name>
<dbReference type="Gene3D" id="1.10.260.40">
    <property type="entry name" value="lambda repressor-like DNA-binding domains"/>
    <property type="match status" value="1"/>
</dbReference>
<dbReference type="InterPro" id="IPR001387">
    <property type="entry name" value="Cro/C1-type_HTH"/>
</dbReference>
<feature type="domain" description="HTH cro/C1-type" evidence="1">
    <location>
        <begin position="21"/>
        <end position="62"/>
    </location>
</feature>
<dbReference type="RefSeq" id="WP_161103088.1">
    <property type="nucleotide sequence ID" value="NZ_JBHLYI010000001.1"/>
</dbReference>
<comment type="caution">
    <text evidence="2">The sequence shown here is derived from an EMBL/GenBank/DDBJ whole genome shotgun (WGS) entry which is preliminary data.</text>
</comment>
<reference evidence="2 3" key="1">
    <citation type="submission" date="2019-12" db="EMBL/GenBank/DDBJ databases">
        <title>Nocardia macrotermitis sp. nov. and Nocardia aurantia sp. nov., isolated from the gut of the fungus growing-termite Macrotermes natalensis.</title>
        <authorList>
            <person name="Christine B."/>
            <person name="Rene B."/>
        </authorList>
    </citation>
    <scope>NUCLEOTIDE SEQUENCE [LARGE SCALE GENOMIC DNA]</scope>
    <source>
        <strain evidence="2 3">DSM 102126</strain>
    </source>
</reference>
<dbReference type="CDD" id="cd00093">
    <property type="entry name" value="HTH_XRE"/>
    <property type="match status" value="1"/>
</dbReference>
<dbReference type="SMART" id="SM00530">
    <property type="entry name" value="HTH_XRE"/>
    <property type="match status" value="1"/>
</dbReference>
<dbReference type="AlphaFoldDB" id="A0A6I4W848"/>
<dbReference type="PROSITE" id="PS50943">
    <property type="entry name" value="HTH_CROC1"/>
    <property type="match status" value="1"/>
</dbReference>
<dbReference type="SUPFAM" id="SSF47413">
    <property type="entry name" value="lambda repressor-like DNA-binding domains"/>
    <property type="match status" value="1"/>
</dbReference>
<dbReference type="EMBL" id="WUTW01000002">
    <property type="protein sequence ID" value="MXQ64930.1"/>
    <property type="molecule type" value="Genomic_DNA"/>
</dbReference>